<dbReference type="InterPro" id="IPR036249">
    <property type="entry name" value="Thioredoxin-like_sf"/>
</dbReference>
<gene>
    <name evidence="2" type="ORF">ENJ63_01230</name>
</gene>
<accession>A0A7V2WSB7</accession>
<dbReference type="PANTHER" id="PTHR42899:SF1">
    <property type="entry name" value="SPERMATOGENESIS-ASSOCIATED PROTEIN 20"/>
    <property type="match status" value="1"/>
</dbReference>
<dbReference type="SUPFAM" id="SSF52833">
    <property type="entry name" value="Thioredoxin-like"/>
    <property type="match status" value="1"/>
</dbReference>
<dbReference type="Gene3D" id="3.40.30.10">
    <property type="entry name" value="Glutaredoxin"/>
    <property type="match status" value="1"/>
</dbReference>
<protein>
    <submittedName>
        <fullName evidence="2">Thioredoxin domain-containing protein</fullName>
    </submittedName>
</protein>
<dbReference type="AlphaFoldDB" id="A0A7V2WSB7"/>
<dbReference type="CDD" id="cd02955">
    <property type="entry name" value="SSP411"/>
    <property type="match status" value="1"/>
</dbReference>
<dbReference type="Proteomes" id="UP000885797">
    <property type="component" value="Unassembled WGS sequence"/>
</dbReference>
<dbReference type="EMBL" id="DRND01000102">
    <property type="protein sequence ID" value="HFC46484.1"/>
    <property type="molecule type" value="Genomic_DNA"/>
</dbReference>
<dbReference type="InterPro" id="IPR024705">
    <property type="entry name" value="Ssp411"/>
</dbReference>
<proteinExistence type="predicted"/>
<dbReference type="InterPro" id="IPR004879">
    <property type="entry name" value="Ssp411-like_TRX"/>
</dbReference>
<evidence type="ECO:0000259" key="1">
    <source>
        <dbReference type="Pfam" id="PF03190"/>
    </source>
</evidence>
<organism evidence="2">
    <name type="scientific">Dissulfuribacter thermophilus</name>
    <dbReference type="NCBI Taxonomy" id="1156395"/>
    <lineage>
        <taxon>Bacteria</taxon>
        <taxon>Pseudomonadati</taxon>
        <taxon>Thermodesulfobacteriota</taxon>
        <taxon>Dissulfuribacteria</taxon>
        <taxon>Dissulfuribacterales</taxon>
        <taxon>Dissulfuribacteraceae</taxon>
        <taxon>Dissulfuribacter</taxon>
    </lineage>
</organism>
<dbReference type="PANTHER" id="PTHR42899">
    <property type="entry name" value="SPERMATOGENESIS-ASSOCIATED PROTEIN 20"/>
    <property type="match status" value="1"/>
</dbReference>
<reference evidence="2" key="1">
    <citation type="journal article" date="2020" name="mSystems">
        <title>Genome- and Community-Level Interaction Insights into Carbon Utilization and Element Cycling Functions of Hydrothermarchaeota in Hydrothermal Sediment.</title>
        <authorList>
            <person name="Zhou Z."/>
            <person name="Liu Y."/>
            <person name="Xu W."/>
            <person name="Pan J."/>
            <person name="Luo Z.H."/>
            <person name="Li M."/>
        </authorList>
    </citation>
    <scope>NUCLEOTIDE SEQUENCE [LARGE SCALE GENOMIC DNA]</scope>
    <source>
        <strain evidence="2">HyVt-503</strain>
    </source>
</reference>
<comment type="caution">
    <text evidence="2">The sequence shown here is derived from an EMBL/GenBank/DDBJ whole genome shotgun (WGS) entry which is preliminary data.</text>
</comment>
<name>A0A7V2WSB7_9BACT</name>
<evidence type="ECO:0000313" key="2">
    <source>
        <dbReference type="EMBL" id="HFC46484.1"/>
    </source>
</evidence>
<sequence>MPNRLIDEKSPYLRQHAQNPVDWYPWSSEAFRTAHALDRPLFISIGYSSCHWCHVMERECFEDEEVASYLNQNFVSIKVDREELPQVDHAYMSVCQALTGQGGWPLTIFATPNKEPFLLAHTFQSTLSQAGQDS</sequence>
<feature type="domain" description="Spermatogenesis-associated protein 20-like TRX" evidence="1">
    <location>
        <begin position="2"/>
        <end position="126"/>
    </location>
</feature>
<dbReference type="Pfam" id="PF03190">
    <property type="entry name" value="Thioredox_DsbH"/>
    <property type="match status" value="1"/>
</dbReference>